<feature type="region of interest" description="Disordered" evidence="1">
    <location>
        <begin position="74"/>
        <end position="106"/>
    </location>
</feature>
<proteinExistence type="predicted"/>
<gene>
    <name evidence="2" type="ORF">M0R45_008940</name>
</gene>
<organism evidence="2 3">
    <name type="scientific">Rubus argutus</name>
    <name type="common">Southern blackberry</name>
    <dbReference type="NCBI Taxonomy" id="59490"/>
    <lineage>
        <taxon>Eukaryota</taxon>
        <taxon>Viridiplantae</taxon>
        <taxon>Streptophyta</taxon>
        <taxon>Embryophyta</taxon>
        <taxon>Tracheophyta</taxon>
        <taxon>Spermatophyta</taxon>
        <taxon>Magnoliopsida</taxon>
        <taxon>eudicotyledons</taxon>
        <taxon>Gunneridae</taxon>
        <taxon>Pentapetalae</taxon>
        <taxon>rosids</taxon>
        <taxon>fabids</taxon>
        <taxon>Rosales</taxon>
        <taxon>Rosaceae</taxon>
        <taxon>Rosoideae</taxon>
        <taxon>Rosoideae incertae sedis</taxon>
        <taxon>Rubus</taxon>
    </lineage>
</organism>
<name>A0AAW1Y4I4_RUBAR</name>
<reference evidence="2 3" key="1">
    <citation type="journal article" date="2023" name="G3 (Bethesda)">
        <title>A chromosome-length genome assembly and annotation of blackberry (Rubus argutus, cv. 'Hillquist').</title>
        <authorList>
            <person name="Bruna T."/>
            <person name="Aryal R."/>
            <person name="Dudchenko O."/>
            <person name="Sargent D.J."/>
            <person name="Mead D."/>
            <person name="Buti M."/>
            <person name="Cavallini A."/>
            <person name="Hytonen T."/>
            <person name="Andres J."/>
            <person name="Pham M."/>
            <person name="Weisz D."/>
            <person name="Mascagni F."/>
            <person name="Usai G."/>
            <person name="Natali L."/>
            <person name="Bassil N."/>
            <person name="Fernandez G.E."/>
            <person name="Lomsadze A."/>
            <person name="Armour M."/>
            <person name="Olukolu B."/>
            <person name="Poorten T."/>
            <person name="Britton C."/>
            <person name="Davik J."/>
            <person name="Ashrafi H."/>
            <person name="Aiden E.L."/>
            <person name="Borodovsky M."/>
            <person name="Worthington M."/>
        </authorList>
    </citation>
    <scope>NUCLEOTIDE SEQUENCE [LARGE SCALE GENOMIC DNA]</scope>
    <source>
        <strain evidence="2">PI 553951</strain>
    </source>
</reference>
<sequence length="118" mass="12832">MFRKRPICKSQTTQPSQLPLPSPKPTTKSTKTRHLLAPTRSHQSTTPKPGLITITPTIPANRIPYQIKLHKNPNPALTQSMASPKAAPATVATSITADPSRSAGLLSHLEPRLDLHIH</sequence>
<keyword evidence="3" id="KW-1185">Reference proteome</keyword>
<feature type="region of interest" description="Disordered" evidence="1">
    <location>
        <begin position="1"/>
        <end position="53"/>
    </location>
</feature>
<dbReference type="Proteomes" id="UP001457282">
    <property type="component" value="Unassembled WGS sequence"/>
</dbReference>
<evidence type="ECO:0000256" key="1">
    <source>
        <dbReference type="SAM" id="MobiDB-lite"/>
    </source>
</evidence>
<comment type="caution">
    <text evidence="2">The sequence shown here is derived from an EMBL/GenBank/DDBJ whole genome shotgun (WGS) entry which is preliminary data.</text>
</comment>
<evidence type="ECO:0000313" key="2">
    <source>
        <dbReference type="EMBL" id="KAK9943330.1"/>
    </source>
</evidence>
<protein>
    <submittedName>
        <fullName evidence="2">Uncharacterized protein</fullName>
    </submittedName>
</protein>
<evidence type="ECO:0000313" key="3">
    <source>
        <dbReference type="Proteomes" id="UP001457282"/>
    </source>
</evidence>
<accession>A0AAW1Y4I4</accession>
<dbReference type="EMBL" id="JBEDUW010000002">
    <property type="protein sequence ID" value="KAK9943330.1"/>
    <property type="molecule type" value="Genomic_DNA"/>
</dbReference>
<dbReference type="AlphaFoldDB" id="A0AAW1Y4I4"/>